<dbReference type="AlphaFoldDB" id="A0A7M2J7C2"/>
<protein>
    <submittedName>
        <fullName evidence="1">Uncharacterized protein</fullName>
    </submittedName>
</protein>
<name>A0A7M2J7C2_PSEFL</name>
<dbReference type="Proteomes" id="UP000593833">
    <property type="component" value="Chromosome"/>
</dbReference>
<accession>A0A7M2J7C2</accession>
<evidence type="ECO:0000313" key="2">
    <source>
        <dbReference type="Proteomes" id="UP000593833"/>
    </source>
</evidence>
<dbReference type="EMBL" id="CP063233">
    <property type="protein sequence ID" value="QOU05561.1"/>
    <property type="molecule type" value="Genomic_DNA"/>
</dbReference>
<organism evidence="1 2">
    <name type="scientific">Pseudomonas fluorescens</name>
    <dbReference type="NCBI Taxonomy" id="294"/>
    <lineage>
        <taxon>Bacteria</taxon>
        <taxon>Pseudomonadati</taxon>
        <taxon>Pseudomonadota</taxon>
        <taxon>Gammaproteobacteria</taxon>
        <taxon>Pseudomonadales</taxon>
        <taxon>Pseudomonadaceae</taxon>
        <taxon>Pseudomonas</taxon>
    </lineage>
</organism>
<sequence length="403" mass="45082">MSINAFYCDLNEFCRTYLVGNTPVSKQDLAAFKPRQKSVDASTFENLMLFDKTMFKVYGENIPLAYLIGIMGEKAFEELVEQDALGFVLWKPMITFMVDPISGIDPLASGNTSSPAHSDPEESLELGLQWLKIPMRRQKRRSLIKKLRDKYEVTEDHLPHRAVELAVSAYNSSRLDIYGFDSKNVAYRDLPNELYKGLAKHAENILEYVYLLENELSSVSKAEYHEFLLTSNSRLKSANVALSNYCHILDVEGVPDLKSMYHNCTQPFDKLLKMRNKGYAKKFRSWLNGIDSDLDSQEVIKAYYEAVLKPQGFLQTGPGKMAKTLSMAGVGLGIGALIGGPAAAIAGAAGGKIIEGVADIGLDLLDEYLLDGVMKGWTPRVFIEKLDKASRKDLSRKRVEPRI</sequence>
<reference evidence="1 2" key="1">
    <citation type="submission" date="2020-10" db="EMBL/GenBank/DDBJ databases">
        <title>Complete genome sequence of a novel Pseudomonas fluorescens strain isolated from the flower of kumarahou (Pomaderris kumeraho).</title>
        <authorList>
            <person name="Summers M.C."/>
            <person name="Nowak V."/>
            <person name="Fairhurst M.J."/>
            <person name="Owen J.G."/>
            <person name="Gerth M.L."/>
            <person name="Patrick W.M."/>
        </authorList>
    </citation>
    <scope>NUCLEOTIDE SEQUENCE [LARGE SCALE GENOMIC DNA]</scope>
    <source>
        <strain evidence="1 2">KF1</strain>
    </source>
</reference>
<gene>
    <name evidence="1" type="ORF">IM720_02170</name>
</gene>
<evidence type="ECO:0000313" key="1">
    <source>
        <dbReference type="EMBL" id="QOU05561.1"/>
    </source>
</evidence>
<proteinExistence type="predicted"/>
<dbReference type="RefSeq" id="WP_193690048.1">
    <property type="nucleotide sequence ID" value="NZ_CP063233.1"/>
</dbReference>